<keyword evidence="3" id="KW-0808">Transferase</keyword>
<dbReference type="Gene3D" id="3.30.565.10">
    <property type="entry name" value="Histidine kinase-like ATPase, C-terminal domain"/>
    <property type="match status" value="1"/>
</dbReference>
<dbReference type="RefSeq" id="WP_107967010.1">
    <property type="nucleotide sequence ID" value="NZ_NWBU01000005.1"/>
</dbReference>
<dbReference type="GO" id="GO:0016020">
    <property type="term" value="C:membrane"/>
    <property type="evidence" value="ECO:0007669"/>
    <property type="project" value="InterPro"/>
</dbReference>
<evidence type="ECO:0000256" key="1">
    <source>
        <dbReference type="SAM" id="Phobius"/>
    </source>
</evidence>
<dbReference type="InterPro" id="IPR050640">
    <property type="entry name" value="Bact_2-comp_sensor_kinase"/>
</dbReference>
<accession>A0A2T5FZK9</accession>
<dbReference type="PANTHER" id="PTHR34220:SF9">
    <property type="entry name" value="SIGNAL TRANSDUCTION HISTIDINE KINASE INTERNAL REGION DOMAIN-CONTAINING PROTEIN"/>
    <property type="match status" value="1"/>
</dbReference>
<dbReference type="GO" id="GO:0000155">
    <property type="term" value="F:phosphorelay sensor kinase activity"/>
    <property type="evidence" value="ECO:0007669"/>
    <property type="project" value="InterPro"/>
</dbReference>
<keyword evidence="3" id="KW-0418">Kinase</keyword>
<feature type="transmembrane region" description="Helical" evidence="1">
    <location>
        <begin position="12"/>
        <end position="33"/>
    </location>
</feature>
<dbReference type="EMBL" id="NWBU01000005">
    <property type="protein sequence ID" value="PTQ12144.1"/>
    <property type="molecule type" value="Genomic_DNA"/>
</dbReference>
<keyword evidence="1" id="KW-1133">Transmembrane helix</keyword>
<sequence>MDELDRTIRRQAIALTIGLWLATAGLFMLPALLSDYPFSASMVAGVGSTTVIGIFISAILFRVAWRLRETPLWRRYGATAMAAVGMAGLTTIMDAYKSQWLMRWLNPELGAENPVFRAIANFVGWVPLFALIAAIYLILIHNAQMAARARELADAREAANRAALAAAAAEGAATSARLEALRYQLNPHFLFNTLNAISSAVITGRADAAEAMLAKLCDFLRATLASAKTGLVAIEDELQTVSDYLEIEAARLGDRLKVEMQCPMALRETPVPAFLLQPLVENAIKHGVGATSRTVTLRIDVASIDAAVRICVRDDAGSACAGGAKGTGLGLANVRARLDAVYGARARLDATPSDDGFAACITLPAKLPAAARHVPAGPAQAG</sequence>
<evidence type="ECO:0000313" key="3">
    <source>
        <dbReference type="EMBL" id="PTQ12144.1"/>
    </source>
</evidence>
<feature type="transmembrane region" description="Helical" evidence="1">
    <location>
        <begin position="39"/>
        <end position="64"/>
    </location>
</feature>
<evidence type="ECO:0000313" key="4">
    <source>
        <dbReference type="Proteomes" id="UP000244162"/>
    </source>
</evidence>
<proteinExistence type="predicted"/>
<reference evidence="3 4" key="1">
    <citation type="submission" date="2017-09" db="EMBL/GenBank/DDBJ databases">
        <title>Sphingomonas panjinensis sp.nov., isolated from oil-contaminated soil.</title>
        <authorList>
            <person name="Wang L."/>
            <person name="Chen L."/>
        </authorList>
    </citation>
    <scope>NUCLEOTIDE SEQUENCE [LARGE SCALE GENOMIC DNA]</scope>
    <source>
        <strain evidence="3 4">FW-11</strain>
    </source>
</reference>
<feature type="domain" description="Signal transduction histidine kinase internal region" evidence="2">
    <location>
        <begin position="176"/>
        <end position="256"/>
    </location>
</feature>
<keyword evidence="4" id="KW-1185">Reference proteome</keyword>
<organism evidence="3 4">
    <name type="scientific">Sphingomonas oleivorans</name>
    <dbReference type="NCBI Taxonomy" id="1735121"/>
    <lineage>
        <taxon>Bacteria</taxon>
        <taxon>Pseudomonadati</taxon>
        <taxon>Pseudomonadota</taxon>
        <taxon>Alphaproteobacteria</taxon>
        <taxon>Sphingomonadales</taxon>
        <taxon>Sphingomonadaceae</taxon>
        <taxon>Sphingomonas</taxon>
    </lineage>
</organism>
<dbReference type="AlphaFoldDB" id="A0A2T5FZK9"/>
<gene>
    <name evidence="3" type="ORF">CLG96_06185</name>
</gene>
<keyword evidence="1" id="KW-0472">Membrane</keyword>
<name>A0A2T5FZK9_9SPHN</name>
<keyword evidence="1" id="KW-0812">Transmembrane</keyword>
<dbReference type="OrthoDB" id="2514702at2"/>
<feature type="transmembrane region" description="Helical" evidence="1">
    <location>
        <begin position="76"/>
        <end position="96"/>
    </location>
</feature>
<comment type="caution">
    <text evidence="3">The sequence shown here is derived from an EMBL/GenBank/DDBJ whole genome shotgun (WGS) entry which is preliminary data.</text>
</comment>
<protein>
    <submittedName>
        <fullName evidence="3">Histidine kinase</fullName>
    </submittedName>
</protein>
<dbReference type="SUPFAM" id="SSF55874">
    <property type="entry name" value="ATPase domain of HSP90 chaperone/DNA topoisomerase II/histidine kinase"/>
    <property type="match status" value="1"/>
</dbReference>
<dbReference type="InterPro" id="IPR036890">
    <property type="entry name" value="HATPase_C_sf"/>
</dbReference>
<dbReference type="Proteomes" id="UP000244162">
    <property type="component" value="Unassembled WGS sequence"/>
</dbReference>
<dbReference type="InterPro" id="IPR010559">
    <property type="entry name" value="Sig_transdc_His_kin_internal"/>
</dbReference>
<evidence type="ECO:0000259" key="2">
    <source>
        <dbReference type="Pfam" id="PF06580"/>
    </source>
</evidence>
<dbReference type="PANTHER" id="PTHR34220">
    <property type="entry name" value="SENSOR HISTIDINE KINASE YPDA"/>
    <property type="match status" value="1"/>
</dbReference>
<dbReference type="Pfam" id="PF06580">
    <property type="entry name" value="His_kinase"/>
    <property type="match status" value="1"/>
</dbReference>
<feature type="transmembrane region" description="Helical" evidence="1">
    <location>
        <begin position="116"/>
        <end position="140"/>
    </location>
</feature>